<dbReference type="Gene3D" id="3.90.1170.40">
    <property type="entry name" value="Molybdopterin biosynthesis MoaE subunit"/>
    <property type="match status" value="1"/>
</dbReference>
<sequence length="152" mass="15495">MADPTDIGGTAGDRVAFARVSDTPISVEECSDAVGSARSGAVVTFAGVVRDHDDGRAVDALSYTGHPSAPDVIRAVATRIADEHPDVAVAVAHRIGDLVVGDVALACAVSSPHRAEAFAACSALVDAVKAEVPIWKEQAFSDGSTEWVASIG</sequence>
<dbReference type="SUPFAM" id="SSF54690">
    <property type="entry name" value="Molybdopterin synthase subunit MoaE"/>
    <property type="match status" value="1"/>
</dbReference>
<dbReference type="Pfam" id="PF02391">
    <property type="entry name" value="MoaE"/>
    <property type="match status" value="1"/>
</dbReference>
<gene>
    <name evidence="1" type="ORF">N1032_11195</name>
</gene>
<dbReference type="CDD" id="cd00756">
    <property type="entry name" value="MoaE"/>
    <property type="match status" value="1"/>
</dbReference>
<keyword evidence="2" id="KW-1185">Reference proteome</keyword>
<dbReference type="InterPro" id="IPR003448">
    <property type="entry name" value="Mopterin_biosynth_MoaE"/>
</dbReference>
<evidence type="ECO:0000313" key="2">
    <source>
        <dbReference type="Proteomes" id="UP001165586"/>
    </source>
</evidence>
<dbReference type="EMBL" id="JANLCJ010000003">
    <property type="protein sequence ID" value="MCS5734302.1"/>
    <property type="molecule type" value="Genomic_DNA"/>
</dbReference>
<reference evidence="1" key="1">
    <citation type="submission" date="2022-08" db="EMBL/GenBank/DDBJ databases">
        <authorList>
            <person name="Deng Y."/>
            <person name="Han X.-F."/>
            <person name="Zhang Y.-Q."/>
        </authorList>
    </citation>
    <scope>NUCLEOTIDE SEQUENCE</scope>
    <source>
        <strain evidence="1">CPCC 203386</strain>
    </source>
</reference>
<comment type="caution">
    <text evidence="1">The sequence shown here is derived from an EMBL/GenBank/DDBJ whole genome shotgun (WGS) entry which is preliminary data.</text>
</comment>
<protein>
    <submittedName>
        <fullName evidence="1">Molybdenum cofactor biosynthesis protein MoaE</fullName>
    </submittedName>
</protein>
<dbReference type="Proteomes" id="UP001165586">
    <property type="component" value="Unassembled WGS sequence"/>
</dbReference>
<dbReference type="InterPro" id="IPR036563">
    <property type="entry name" value="MoaE_sf"/>
</dbReference>
<proteinExistence type="predicted"/>
<accession>A0ABT2H306</accession>
<name>A0ABT2H306_9MICO</name>
<organism evidence="1 2">
    <name type="scientific">Herbiconiux daphne</name>
    <dbReference type="NCBI Taxonomy" id="2970914"/>
    <lineage>
        <taxon>Bacteria</taxon>
        <taxon>Bacillati</taxon>
        <taxon>Actinomycetota</taxon>
        <taxon>Actinomycetes</taxon>
        <taxon>Micrococcales</taxon>
        <taxon>Microbacteriaceae</taxon>
        <taxon>Herbiconiux</taxon>
    </lineage>
</organism>
<dbReference type="PANTHER" id="PTHR23404">
    <property type="entry name" value="MOLYBDOPTERIN SYNTHASE RELATED"/>
    <property type="match status" value="1"/>
</dbReference>
<evidence type="ECO:0000313" key="1">
    <source>
        <dbReference type="EMBL" id="MCS5734302.1"/>
    </source>
</evidence>
<dbReference type="RefSeq" id="WP_259539140.1">
    <property type="nucleotide sequence ID" value="NZ_JANLCJ010000003.1"/>
</dbReference>